<dbReference type="SUPFAM" id="SSF56349">
    <property type="entry name" value="DNA breaking-rejoining enzymes"/>
    <property type="match status" value="1"/>
</dbReference>
<dbReference type="InterPro" id="IPR010998">
    <property type="entry name" value="Integrase_recombinase_N"/>
</dbReference>
<dbReference type="EMBL" id="JBHMAX010000008">
    <property type="protein sequence ID" value="MFB9731279.1"/>
    <property type="molecule type" value="Genomic_DNA"/>
</dbReference>
<evidence type="ECO:0000256" key="1">
    <source>
        <dbReference type="ARBA" id="ARBA00023125"/>
    </source>
</evidence>
<gene>
    <name evidence="4" type="ORF">ACFFN0_04375</name>
</gene>
<reference evidence="4 5" key="1">
    <citation type="submission" date="2024-09" db="EMBL/GenBank/DDBJ databases">
        <authorList>
            <person name="Sun Q."/>
            <person name="Mori K."/>
        </authorList>
    </citation>
    <scope>NUCLEOTIDE SEQUENCE [LARGE SCALE GENOMIC DNA]</scope>
    <source>
        <strain evidence="4 5">JCM 12763</strain>
    </source>
</reference>
<evidence type="ECO:0000256" key="2">
    <source>
        <dbReference type="PROSITE-ProRule" id="PRU01248"/>
    </source>
</evidence>
<organism evidence="4 5">
    <name type="scientific">Ornithinimicrobium kibberense</name>
    <dbReference type="NCBI Taxonomy" id="282060"/>
    <lineage>
        <taxon>Bacteria</taxon>
        <taxon>Bacillati</taxon>
        <taxon>Actinomycetota</taxon>
        <taxon>Actinomycetes</taxon>
        <taxon>Micrococcales</taxon>
        <taxon>Ornithinimicrobiaceae</taxon>
        <taxon>Ornithinimicrobium</taxon>
    </lineage>
</organism>
<sequence>MPKRRAFGQIAKLPSGRYRARYVGPDTVLHSAPTTFESKIDAEMWLAAEHRLIAQDDWVTPKSRRSRVQEARTSTLGEYAERWLQQRELKPRTRDHYRSLLERHILPELGTVPLTRVTSELVREWYMQLDKSRPTLRAHAYGLLRTILGTAVTDGKISSNPCHIRGAGSTERTKQIRPATLTELETITLAMP</sequence>
<evidence type="ECO:0000313" key="5">
    <source>
        <dbReference type="Proteomes" id="UP001589613"/>
    </source>
</evidence>
<keyword evidence="5" id="KW-1185">Reference proteome</keyword>
<dbReference type="Proteomes" id="UP001589613">
    <property type="component" value="Unassembled WGS sequence"/>
</dbReference>
<feature type="non-terminal residue" evidence="4">
    <location>
        <position position="192"/>
    </location>
</feature>
<accession>A0ABV5V0H3</accession>
<proteinExistence type="predicted"/>
<dbReference type="InterPro" id="IPR011010">
    <property type="entry name" value="DNA_brk_join_enz"/>
</dbReference>
<evidence type="ECO:0000259" key="3">
    <source>
        <dbReference type="PROSITE" id="PS51900"/>
    </source>
</evidence>
<name>A0ABV5V0H3_9MICO</name>
<dbReference type="PROSITE" id="PS51900">
    <property type="entry name" value="CB"/>
    <property type="match status" value="1"/>
</dbReference>
<dbReference type="InterPro" id="IPR004107">
    <property type="entry name" value="Integrase_SAM-like_N"/>
</dbReference>
<dbReference type="InterPro" id="IPR044068">
    <property type="entry name" value="CB"/>
</dbReference>
<dbReference type="Pfam" id="PF14659">
    <property type="entry name" value="Phage_int_SAM_3"/>
    <property type="match status" value="1"/>
</dbReference>
<evidence type="ECO:0000313" key="4">
    <source>
        <dbReference type="EMBL" id="MFB9731279.1"/>
    </source>
</evidence>
<dbReference type="InterPro" id="IPR058717">
    <property type="entry name" value="Phage_L5_Integrase_N"/>
</dbReference>
<protein>
    <submittedName>
        <fullName evidence="4">Site-specific integrase</fullName>
    </submittedName>
</protein>
<dbReference type="Gene3D" id="1.10.150.130">
    <property type="match status" value="1"/>
</dbReference>
<dbReference type="Pfam" id="PF26003">
    <property type="entry name" value="Integrase_N_phage"/>
    <property type="match status" value="1"/>
</dbReference>
<comment type="caution">
    <text evidence="4">The sequence shown here is derived from an EMBL/GenBank/DDBJ whole genome shotgun (WGS) entry which is preliminary data.</text>
</comment>
<keyword evidence="1 2" id="KW-0238">DNA-binding</keyword>
<feature type="domain" description="Core-binding (CB)" evidence="3">
    <location>
        <begin position="74"/>
        <end position="152"/>
    </location>
</feature>